<reference evidence="1" key="1">
    <citation type="submission" date="2019-04" db="EMBL/GenBank/DDBJ databases">
        <title>Microbes associate with the intestines of laboratory mice.</title>
        <authorList>
            <person name="Navarre W."/>
            <person name="Wong E."/>
            <person name="Huang K."/>
            <person name="Tropini C."/>
            <person name="Ng K."/>
            <person name="Yu B."/>
        </authorList>
    </citation>
    <scope>NUCLEOTIDE SEQUENCE</scope>
    <source>
        <strain evidence="1">NM73_A23</strain>
    </source>
</reference>
<sequence length="168" mass="18882">MEHLLHKLVIHIKESMPSLSLVDEDYGQLEALDKDNIDMYPLTFPAVLIDAPECDWSDIAGKSQKGTAKVGVKLIIDCYDDTHCNSGTTDAILARAEMVAELHRQLQGFRPVDEGGLDREKSRFYTWNHGIKVYEAVYSVPVTEEIRETEAYPGQERLKVSLSAGLYP</sequence>
<protein>
    <submittedName>
        <fullName evidence="1">Uncharacterized protein</fullName>
    </submittedName>
</protein>
<evidence type="ECO:0000313" key="2">
    <source>
        <dbReference type="Proteomes" id="UP000308886"/>
    </source>
</evidence>
<organism evidence="1 2">
    <name type="scientific">Palleniella muris</name>
    <dbReference type="NCBI Taxonomy" id="3038145"/>
    <lineage>
        <taxon>Bacteria</taxon>
        <taxon>Pseudomonadati</taxon>
        <taxon>Bacteroidota</taxon>
        <taxon>Bacteroidia</taxon>
        <taxon>Bacteroidales</taxon>
        <taxon>Prevotellaceae</taxon>
        <taxon>Palleniella</taxon>
    </lineage>
</organism>
<dbReference type="EMBL" id="SRZC01000006">
    <property type="protein sequence ID" value="TGX82999.1"/>
    <property type="molecule type" value="Genomic_DNA"/>
</dbReference>
<comment type="caution">
    <text evidence="1">The sequence shown here is derived from an EMBL/GenBank/DDBJ whole genome shotgun (WGS) entry which is preliminary data.</text>
</comment>
<gene>
    <name evidence="1" type="ORF">E5358_04885</name>
</gene>
<name>A0AC61QRH8_9BACT</name>
<evidence type="ECO:0000313" key="1">
    <source>
        <dbReference type="EMBL" id="TGX82999.1"/>
    </source>
</evidence>
<keyword evidence="2" id="KW-1185">Reference proteome</keyword>
<accession>A0AC61QRH8</accession>
<dbReference type="Proteomes" id="UP000308886">
    <property type="component" value="Unassembled WGS sequence"/>
</dbReference>
<proteinExistence type="predicted"/>